<evidence type="ECO:0008006" key="5">
    <source>
        <dbReference type="Google" id="ProtNLM"/>
    </source>
</evidence>
<organism evidence="3 4">
    <name type="scientific">Mobilitalea sibirica</name>
    <dbReference type="NCBI Taxonomy" id="1462919"/>
    <lineage>
        <taxon>Bacteria</taxon>
        <taxon>Bacillati</taxon>
        <taxon>Bacillota</taxon>
        <taxon>Clostridia</taxon>
        <taxon>Lachnospirales</taxon>
        <taxon>Lachnospiraceae</taxon>
        <taxon>Mobilitalea</taxon>
    </lineage>
</organism>
<dbReference type="InterPro" id="IPR029050">
    <property type="entry name" value="Immunoprotect_excell_Ig-like"/>
</dbReference>
<dbReference type="PROSITE" id="PS51257">
    <property type="entry name" value="PROKAR_LIPOPROTEIN"/>
    <property type="match status" value="1"/>
</dbReference>
<keyword evidence="1" id="KW-0732">Signal</keyword>
<evidence type="ECO:0000313" key="3">
    <source>
        <dbReference type="EMBL" id="MBH1940293.1"/>
    </source>
</evidence>
<keyword evidence="4" id="KW-1185">Reference proteome</keyword>
<feature type="region of interest" description="Disordered" evidence="2">
    <location>
        <begin position="62"/>
        <end position="94"/>
    </location>
</feature>
<proteinExistence type="predicted"/>
<gene>
    <name evidence="3" type="ORF">I5677_05200</name>
</gene>
<accession>A0A8J7KZI9</accession>
<reference evidence="3" key="1">
    <citation type="submission" date="2020-12" db="EMBL/GenBank/DDBJ databases">
        <title>M. sibirica DSM 26468T genome.</title>
        <authorList>
            <person name="Thieme N."/>
            <person name="Rettenmaier R."/>
            <person name="Zverlov V."/>
            <person name="Liebl W."/>
        </authorList>
    </citation>
    <scope>NUCLEOTIDE SEQUENCE</scope>
    <source>
        <strain evidence="3">DSM 26468</strain>
    </source>
</reference>
<protein>
    <recommendedName>
        <fullName evidence="5">DUF4352 domain-containing protein</fullName>
    </recommendedName>
</protein>
<dbReference type="Proteomes" id="UP000623269">
    <property type="component" value="Unassembled WGS sequence"/>
</dbReference>
<comment type="caution">
    <text evidence="3">The sequence shown here is derived from an EMBL/GenBank/DDBJ whole genome shotgun (WGS) entry which is preliminary data.</text>
</comment>
<evidence type="ECO:0000256" key="2">
    <source>
        <dbReference type="SAM" id="MobiDB-lite"/>
    </source>
</evidence>
<dbReference type="EMBL" id="JAEAGR010000003">
    <property type="protein sequence ID" value="MBH1940293.1"/>
    <property type="molecule type" value="Genomic_DNA"/>
</dbReference>
<sequence length="238" mass="26901">MRKLGLLIMLITVLSLTGCIKKYQLSEQGSEVAAEYMAGLILKQDEDYKSSLPSYNELEKLKEEEVDTKEEENVSPTPTPVLEDSNVSDQNTNEKDSVADTYTLAEVTGLTDVDIKYIGYKLSEYYPEDLTNAYFSLTPREGNQLLVVSFLIENKSQDLKRIDLSKSKITYQLDINVGSIFKPLLTLLENDLQYLDISMKAGAKEEVLLIYEVSKDIDMTDINLIASKDNKTEIIKIK</sequence>
<dbReference type="RefSeq" id="WP_197660507.1">
    <property type="nucleotide sequence ID" value="NZ_JAEAGR010000003.1"/>
</dbReference>
<evidence type="ECO:0000313" key="4">
    <source>
        <dbReference type="Proteomes" id="UP000623269"/>
    </source>
</evidence>
<evidence type="ECO:0000256" key="1">
    <source>
        <dbReference type="ARBA" id="ARBA00022729"/>
    </source>
</evidence>
<dbReference type="Gene3D" id="2.60.40.1240">
    <property type="match status" value="1"/>
</dbReference>
<name>A0A8J7KZI9_9FIRM</name>
<dbReference type="AlphaFoldDB" id="A0A8J7KZI9"/>